<name>A0A158K755_9BURK</name>
<dbReference type="OrthoDB" id="9823370at2"/>
<proteinExistence type="predicted"/>
<evidence type="ECO:0000313" key="2">
    <source>
        <dbReference type="Proteomes" id="UP000054925"/>
    </source>
</evidence>
<gene>
    <name evidence="1" type="ORF">AWB67_04944</name>
</gene>
<sequence length="235" mass="27101">MNLKHQNQQTTRQQPTIQRSTLAPVVKASYAFHRADDQFDSAVTYSCFKDRTSMVPQRITESFQELAMRCRTPESRSRNDGPTFSPFTFSLLHDGYNARECNFLSFKFEKMWAFTQSEDILACVDGLASFVYSTHSHTVKPRPTGSYQLIVALSTPIPEEYYKVVAMNFATRFSRLRGIINSSYMSPDQRLQFPSCPISRQRFFSMEAQCGRSFDWSPDFTENQAPKAHQSWGMQ</sequence>
<reference evidence="1" key="1">
    <citation type="submission" date="2016-01" db="EMBL/GenBank/DDBJ databases">
        <authorList>
            <person name="Peeters C."/>
        </authorList>
    </citation>
    <scope>NUCLEOTIDE SEQUENCE [LARGE SCALE GENOMIC DNA]</scope>
    <source>
        <strain evidence="1">LMG 22937</strain>
    </source>
</reference>
<dbReference type="Proteomes" id="UP000054925">
    <property type="component" value="Unassembled WGS sequence"/>
</dbReference>
<evidence type="ECO:0000313" key="1">
    <source>
        <dbReference type="EMBL" id="SAL76563.1"/>
    </source>
</evidence>
<accession>A0A158K755</accession>
<dbReference type="RefSeq" id="WP_125477655.1">
    <property type="nucleotide sequence ID" value="NZ_FCOL02000038.1"/>
</dbReference>
<organism evidence="1 2">
    <name type="scientific">Caballeronia terrestris</name>
    <dbReference type="NCBI Taxonomy" id="1226301"/>
    <lineage>
        <taxon>Bacteria</taxon>
        <taxon>Pseudomonadati</taxon>
        <taxon>Pseudomonadota</taxon>
        <taxon>Betaproteobacteria</taxon>
        <taxon>Burkholderiales</taxon>
        <taxon>Burkholderiaceae</taxon>
        <taxon>Caballeronia</taxon>
    </lineage>
</organism>
<protein>
    <submittedName>
        <fullName evidence="1">Uncharacterized protein</fullName>
    </submittedName>
</protein>
<dbReference type="AlphaFoldDB" id="A0A158K755"/>
<dbReference type="EMBL" id="FCOL02000038">
    <property type="protein sequence ID" value="SAL76563.1"/>
    <property type="molecule type" value="Genomic_DNA"/>
</dbReference>
<comment type="caution">
    <text evidence="1">The sequence shown here is derived from an EMBL/GenBank/DDBJ whole genome shotgun (WGS) entry which is preliminary data.</text>
</comment>
<keyword evidence="2" id="KW-1185">Reference proteome</keyword>